<gene>
    <name evidence="2" type="ORF">FB45DRAFT_925321</name>
</gene>
<evidence type="ECO:0000313" key="2">
    <source>
        <dbReference type="EMBL" id="KAJ7623336.1"/>
    </source>
</evidence>
<evidence type="ECO:0008006" key="4">
    <source>
        <dbReference type="Google" id="ProtNLM"/>
    </source>
</evidence>
<dbReference type="Gene3D" id="2.60.120.620">
    <property type="entry name" value="q2cbj1_9rhob like domain"/>
    <property type="match status" value="1"/>
</dbReference>
<accession>A0AAD7BK92</accession>
<evidence type="ECO:0000256" key="1">
    <source>
        <dbReference type="SAM" id="MobiDB-lite"/>
    </source>
</evidence>
<keyword evidence="3" id="KW-1185">Reference proteome</keyword>
<organism evidence="2 3">
    <name type="scientific">Roridomyces roridus</name>
    <dbReference type="NCBI Taxonomy" id="1738132"/>
    <lineage>
        <taxon>Eukaryota</taxon>
        <taxon>Fungi</taxon>
        <taxon>Dikarya</taxon>
        <taxon>Basidiomycota</taxon>
        <taxon>Agaricomycotina</taxon>
        <taxon>Agaricomycetes</taxon>
        <taxon>Agaricomycetidae</taxon>
        <taxon>Agaricales</taxon>
        <taxon>Marasmiineae</taxon>
        <taxon>Mycenaceae</taxon>
        <taxon>Roridomyces</taxon>
    </lineage>
</organism>
<dbReference type="Proteomes" id="UP001221142">
    <property type="component" value="Unassembled WGS sequence"/>
</dbReference>
<proteinExistence type="predicted"/>
<dbReference type="PANTHER" id="PTHR33099">
    <property type="entry name" value="FE2OG DIOXYGENASE DOMAIN-CONTAINING PROTEIN"/>
    <property type="match status" value="1"/>
</dbReference>
<sequence length="1059" mass="116605">MDRDISAALSRTLASDLDFQGEFAFHKTLQDLGIVGLPLSPAVAQQVIAKCVQAPFGKGERTVVDKDVRDTWEMDALKVQFCNPAWNTFMDRVIREVCATLGVNFDASKPRAELYKLLVYETGSHSEKANGMFASIIVVLPSQFEGGDAYTSHAGVKRVFKSSRIHSMNHTSVLAWYTDVLHEIKPITSGFRFVLAYNLVHTTTSLRPALSSTDGATAKLRKIFHNYSMANLSASALKGSDAHIMALLDTLAKEIGFSLGLANLELRQSGAADDDGHDHYRRDKYGYGEEDSEDDQEVDFMEISDTTLEVSNFVDPEGHPIDDCDLQVDDDGSLQEEITANGDYEQDYEGYMGNVGHYRHSVLVIWPRWSSLGGGNSDRRAIGGLERLQMLDGDKPTAQELEDFQYLCGSVKYMTDEQETAMERLFGAAVTWNDVNLWTAACKACCGPDMSLSSLTEEDLQDACANFGFGVLAHSLGPVIVGHNSNVQRLEFIQSLQGLIGADEDSSESAEIDAFVTKMRTEVLDNLRQYSSAEELKTFTNEILTEGGAQMLRDRLLPQIEKLATVHNLVHLGQYLDWLHDLWTTNTAPVDDADKMACKEVITKLLEIIMRMKELFIPKTTNVTSDAHRSIYARQPPVPEGDPSTAIALIGQCLDYDNPQLAVKLVDQISTSAVQHANDPVKGQLVPGILLSLVPAAKRMFETCKPPLEAPVSLNKMAGTAIDTKFRLLAGTGLTAVKKEDVACMLDVAKGLDNAGALLERVISGLKALPWSDEGWAACLEEFHGRRTIGSSDLFNTLVPDMSKTYADKVALQRSAGYYGSSAHLSIEQLSPIMKLCYETGGAEVFSTLMGRVLGSTMPVESHLVPLILILKEMAGKYRVDLAVAPFASPIRDIVSKWMAVVLGKKPKLEQVKQYAEEVKKIRCSCAHCLQVVRFLQSPDQESSTLSRIGANAVKHVIGLQVGRMGRFVQYETVRTTPQSLKVQKNAEIVRASRWKGLLAKGRQVLQSIGDDPTLRNIWGNAYVSALGPLLTKEQLEYAQHPRKAAPVDPRDIIEIDSD</sequence>
<comment type="caution">
    <text evidence="2">The sequence shown here is derived from an EMBL/GenBank/DDBJ whole genome shotgun (WGS) entry which is preliminary data.</text>
</comment>
<protein>
    <recommendedName>
        <fullName evidence="4">Prolyl 4-hydroxylase alpha subunit Fe(2+) 2OG dioxygenase domain-containing protein</fullName>
    </recommendedName>
</protein>
<dbReference type="AlphaFoldDB" id="A0AAD7BK92"/>
<reference evidence="2" key="1">
    <citation type="submission" date="2023-03" db="EMBL/GenBank/DDBJ databases">
        <title>Massive genome expansion in bonnet fungi (Mycena s.s.) driven by repeated elements and novel gene families across ecological guilds.</title>
        <authorList>
            <consortium name="Lawrence Berkeley National Laboratory"/>
            <person name="Harder C.B."/>
            <person name="Miyauchi S."/>
            <person name="Viragh M."/>
            <person name="Kuo A."/>
            <person name="Thoen E."/>
            <person name="Andreopoulos B."/>
            <person name="Lu D."/>
            <person name="Skrede I."/>
            <person name="Drula E."/>
            <person name="Henrissat B."/>
            <person name="Morin E."/>
            <person name="Kohler A."/>
            <person name="Barry K."/>
            <person name="LaButti K."/>
            <person name="Morin E."/>
            <person name="Salamov A."/>
            <person name="Lipzen A."/>
            <person name="Mereny Z."/>
            <person name="Hegedus B."/>
            <person name="Baldrian P."/>
            <person name="Stursova M."/>
            <person name="Weitz H."/>
            <person name="Taylor A."/>
            <person name="Grigoriev I.V."/>
            <person name="Nagy L.G."/>
            <person name="Martin F."/>
            <person name="Kauserud H."/>
        </authorList>
    </citation>
    <scope>NUCLEOTIDE SEQUENCE</scope>
    <source>
        <strain evidence="2">9284</strain>
    </source>
</reference>
<dbReference type="PANTHER" id="PTHR33099:SF7">
    <property type="entry name" value="MYND-TYPE DOMAIN-CONTAINING PROTEIN"/>
    <property type="match status" value="1"/>
</dbReference>
<feature type="region of interest" description="Disordered" evidence="1">
    <location>
        <begin position="271"/>
        <end position="294"/>
    </location>
</feature>
<feature type="compositionally biased region" description="Basic and acidic residues" evidence="1">
    <location>
        <begin position="274"/>
        <end position="287"/>
    </location>
</feature>
<dbReference type="EMBL" id="JARKIF010000014">
    <property type="protein sequence ID" value="KAJ7623336.1"/>
    <property type="molecule type" value="Genomic_DNA"/>
</dbReference>
<name>A0AAD7BK92_9AGAR</name>
<evidence type="ECO:0000313" key="3">
    <source>
        <dbReference type="Proteomes" id="UP001221142"/>
    </source>
</evidence>